<evidence type="ECO:0008006" key="4">
    <source>
        <dbReference type="Google" id="ProtNLM"/>
    </source>
</evidence>
<keyword evidence="1" id="KW-0732">Signal</keyword>
<name>A0A2R3Z7U9_9FLAO</name>
<dbReference type="Proteomes" id="UP000241507">
    <property type="component" value="Chromosome"/>
</dbReference>
<feature type="signal peptide" evidence="1">
    <location>
        <begin position="1"/>
        <end position="27"/>
    </location>
</feature>
<proteinExistence type="predicted"/>
<dbReference type="KEGG" id="grs:C7S20_14140"/>
<evidence type="ECO:0000313" key="2">
    <source>
        <dbReference type="EMBL" id="AVR46312.1"/>
    </source>
</evidence>
<reference evidence="3" key="1">
    <citation type="submission" date="2018-03" db="EMBL/GenBank/DDBJ databases">
        <title>Gramella fulva sp. nov., isolated from a dry surface of tidal flat.</title>
        <authorList>
            <person name="Hwang S.H."/>
            <person name="Hwang W.M."/>
            <person name="Kang K."/>
            <person name="Ahn T.-Y."/>
        </authorList>
    </citation>
    <scope>NUCLEOTIDE SEQUENCE [LARGE SCALE GENOMIC DNA]</scope>
    <source>
        <strain evidence="3">SH35</strain>
    </source>
</reference>
<protein>
    <recommendedName>
        <fullName evidence="4">DUF4397 domain-containing protein</fullName>
    </recommendedName>
</protein>
<feature type="chain" id="PRO_5015362876" description="DUF4397 domain-containing protein" evidence="1">
    <location>
        <begin position="28"/>
        <end position="251"/>
    </location>
</feature>
<dbReference type="EMBL" id="CP028136">
    <property type="protein sequence ID" value="AVR46312.1"/>
    <property type="molecule type" value="Genomic_DNA"/>
</dbReference>
<gene>
    <name evidence="2" type="ORF">C7S20_14140</name>
</gene>
<accession>A0A2R3Z7U9</accession>
<dbReference type="AlphaFoldDB" id="A0A2R3Z7U9"/>
<sequence length="251" mass="28291">MTIEMILNKIFLRLLSSVILMIAGFNAQCQNQPAEIKVLNATPQELQISFDQKKANSNSLKLDIHSNEVTAYKQLPSHKYSIIVASNEDELLKKTFGLASAEKYTQVIYGIPSYSSRKNEETFTHKMHYIFEGSENYTKNGFLPGIMTFRDKFKLKKGATAIRVFHAAAGVTPINLKLREGKKTTNIASKLSYAKPVLIKQIKSGEKTIEVYLGNAPRPFIEKKFNFQSQKAYIIVLINVNGKPAIKILEN</sequence>
<evidence type="ECO:0000256" key="1">
    <source>
        <dbReference type="SAM" id="SignalP"/>
    </source>
</evidence>
<evidence type="ECO:0000313" key="3">
    <source>
        <dbReference type="Proteomes" id="UP000241507"/>
    </source>
</evidence>
<organism evidence="2 3">
    <name type="scientific">Christiangramia fulva</name>
    <dbReference type="NCBI Taxonomy" id="2126553"/>
    <lineage>
        <taxon>Bacteria</taxon>
        <taxon>Pseudomonadati</taxon>
        <taxon>Bacteroidota</taxon>
        <taxon>Flavobacteriia</taxon>
        <taxon>Flavobacteriales</taxon>
        <taxon>Flavobacteriaceae</taxon>
        <taxon>Christiangramia</taxon>
    </lineage>
</organism>
<dbReference type="RefSeq" id="WP_107013086.1">
    <property type="nucleotide sequence ID" value="NZ_CP028136.1"/>
</dbReference>
<dbReference type="OrthoDB" id="1447417at2"/>
<keyword evidence="3" id="KW-1185">Reference proteome</keyword>